<organism evidence="3 4">
    <name type="scientific">Limosilactobacillus panis</name>
    <dbReference type="NCBI Taxonomy" id="47493"/>
    <lineage>
        <taxon>Bacteria</taxon>
        <taxon>Bacillati</taxon>
        <taxon>Bacillota</taxon>
        <taxon>Bacilli</taxon>
        <taxon>Lactobacillales</taxon>
        <taxon>Lactobacillaceae</taxon>
        <taxon>Limosilactobacillus</taxon>
    </lineage>
</organism>
<dbReference type="InterPro" id="IPR050902">
    <property type="entry name" value="ABC_Transporter_SBP"/>
</dbReference>
<dbReference type="PROSITE" id="PS50983">
    <property type="entry name" value="FE_B12_PBP"/>
    <property type="match status" value="1"/>
</dbReference>
<reference evidence="3 4" key="3">
    <citation type="submission" date="2023-06" db="EMBL/GenBank/DDBJ databases">
        <authorList>
            <person name="Zeman M."/>
            <person name="Kubasova T."/>
            <person name="Jahodarova E."/>
            <person name="Nykrynova M."/>
            <person name="Rychlik I."/>
        </authorList>
    </citation>
    <scope>NUCLEOTIDE SEQUENCE [LARGE SCALE GENOMIC DNA]</scope>
    <source>
        <strain evidence="3 4">105_WCHN</strain>
    </source>
</reference>
<dbReference type="PANTHER" id="PTHR30535:SF34">
    <property type="entry name" value="MOLYBDATE-BINDING PROTEIN MOLA"/>
    <property type="match status" value="1"/>
</dbReference>
<evidence type="ECO:0000313" key="3">
    <source>
        <dbReference type="EMBL" id="MDM8333663.1"/>
    </source>
</evidence>
<keyword evidence="4" id="KW-1185">Reference proteome</keyword>
<evidence type="ECO:0000256" key="1">
    <source>
        <dbReference type="ARBA" id="ARBA00008814"/>
    </source>
</evidence>
<comment type="caution">
    <text evidence="3">The sequence shown here is derived from an EMBL/GenBank/DDBJ whole genome shotgun (WGS) entry which is preliminary data.</text>
</comment>
<dbReference type="PANTHER" id="PTHR30535">
    <property type="entry name" value="VITAMIN B12-BINDING PROTEIN"/>
    <property type="match status" value="1"/>
</dbReference>
<sequence length="323" mass="36044">MLPDNPVSASGQRVVTDMTGKRVRIPRQVNRVADLWHANNQVVLLLGGQNKLVATTPLVKHQHWFVAVDPAIKKVVAPFGGDQIQVEELLKAQPEVVIAADPGQVKTARQAKLPVVNAMYTDFAGLKKSVSLTAQVLGGSAPQIAQKYNRELDRNIKLVRKRLAGVRRPAVVHFVNANDLTKVDGRDTIVDEWIKIAGGKNAVTRKGNQITITAEELLKANPQVIIVGSCTSHRARQVLQKNRQLRNLTAVKENRVYGNPQGTFPWDRYSTEEALQVLWAAQVLHPSRMKGIDMRAQTKKFYHDYYHYRLSNHQAQAILNGDN</sequence>
<comment type="similarity">
    <text evidence="1">Belongs to the bacterial solute-binding protein 8 family.</text>
</comment>
<dbReference type="Proteomes" id="UP001529423">
    <property type="component" value="Unassembled WGS sequence"/>
</dbReference>
<dbReference type="SUPFAM" id="SSF53807">
    <property type="entry name" value="Helical backbone' metal receptor"/>
    <property type="match status" value="1"/>
</dbReference>
<protein>
    <submittedName>
        <fullName evidence="3">ABC transporter substrate-binding protein</fullName>
    </submittedName>
</protein>
<accession>A0ABT7VLQ2</accession>
<dbReference type="InterPro" id="IPR002491">
    <property type="entry name" value="ABC_transptr_periplasmic_BD"/>
</dbReference>
<dbReference type="EMBL" id="JAUDEO010000014">
    <property type="protein sequence ID" value="MDM8333663.1"/>
    <property type="molecule type" value="Genomic_DNA"/>
</dbReference>
<evidence type="ECO:0000313" key="4">
    <source>
        <dbReference type="Proteomes" id="UP001529423"/>
    </source>
</evidence>
<dbReference type="Gene3D" id="3.40.50.1980">
    <property type="entry name" value="Nitrogenase molybdenum iron protein domain"/>
    <property type="match status" value="2"/>
</dbReference>
<reference evidence="3 4" key="2">
    <citation type="submission" date="2023-06" db="EMBL/GenBank/DDBJ databases">
        <title>Identification and characterization of horizontal gene transfer across gut microbiota members of farm animals based on homology search.</title>
        <authorList>
            <person name="Schwarzerova J."/>
            <person name="Nykrynova M."/>
            <person name="Jureckova K."/>
            <person name="Cejkova D."/>
            <person name="Rychlik I."/>
        </authorList>
    </citation>
    <scope>NUCLEOTIDE SEQUENCE [LARGE SCALE GENOMIC DNA]</scope>
    <source>
        <strain evidence="3 4">105_WCHN</strain>
    </source>
</reference>
<dbReference type="Pfam" id="PF01497">
    <property type="entry name" value="Peripla_BP_2"/>
    <property type="match status" value="1"/>
</dbReference>
<gene>
    <name evidence="3" type="ORF">QUW46_03600</name>
</gene>
<reference evidence="4" key="1">
    <citation type="submission" date="2023-06" db="EMBL/GenBank/DDBJ databases">
        <title>Identification and characterization of horizontal gene transfer across gut microbiota members of farm animals based on homology search.</title>
        <authorList>
            <person name="Zeman M."/>
            <person name="Kubasova T."/>
            <person name="Jahodarova E."/>
            <person name="Nykrynova M."/>
            <person name="Rychlik I."/>
        </authorList>
    </citation>
    <scope>NUCLEOTIDE SEQUENCE [LARGE SCALE GENOMIC DNA]</scope>
    <source>
        <strain evidence="4">105_WCHN</strain>
    </source>
</reference>
<dbReference type="CDD" id="cd01142">
    <property type="entry name" value="TroA_e"/>
    <property type="match status" value="1"/>
</dbReference>
<name>A0ABT7VLQ2_9LACO</name>
<evidence type="ECO:0000259" key="2">
    <source>
        <dbReference type="PROSITE" id="PS50983"/>
    </source>
</evidence>
<proteinExistence type="inferred from homology"/>
<feature type="domain" description="Fe/B12 periplasmic-binding" evidence="2">
    <location>
        <begin position="31"/>
        <end position="288"/>
    </location>
</feature>